<dbReference type="AlphaFoldDB" id="A0A2G9YR49"/>
<dbReference type="SMART" id="SM01321">
    <property type="entry name" value="Y1_Tnp"/>
    <property type="match status" value="1"/>
</dbReference>
<dbReference type="GO" id="GO:0003677">
    <property type="term" value="F:DNA binding"/>
    <property type="evidence" value="ECO:0007669"/>
    <property type="project" value="InterPro"/>
</dbReference>
<feature type="domain" description="Transposase IS200-like" evidence="1">
    <location>
        <begin position="9"/>
        <end position="124"/>
    </location>
</feature>
<accession>A0A2G9YR49</accession>
<dbReference type="SUPFAM" id="SSF143422">
    <property type="entry name" value="Transposase IS200-like"/>
    <property type="match status" value="1"/>
</dbReference>
<dbReference type="Proteomes" id="UP000231567">
    <property type="component" value="Unassembled WGS sequence"/>
</dbReference>
<dbReference type="EMBL" id="PCRM01000022">
    <property type="protein sequence ID" value="PIP21726.1"/>
    <property type="molecule type" value="Genomic_DNA"/>
</dbReference>
<sequence length="215" mass="26061">MPRPPRFLLSHSYYHIIVRGNNRHRVFKSNLDCQYYLELITRFKIEHPFDLYHYCLMPNHVHLLVNTKSAEDFSRFMKKLNLAYFYHFKRYYGWVGHFWQGRFKSQPVGKDEYFIQCGKYIELNPVRAGITEKPEDYHYSSYHHYARGVKDSLITEDIFYQDLGSSIAERQKSYEDLLISDIVKENYVKRIWASKLQANSESVKINYRLKHYLKY</sequence>
<dbReference type="Pfam" id="PF01797">
    <property type="entry name" value="Y1_Tnp"/>
    <property type="match status" value="1"/>
</dbReference>
<comment type="caution">
    <text evidence="2">The sequence shown here is derived from an EMBL/GenBank/DDBJ whole genome shotgun (WGS) entry which is preliminary data.</text>
</comment>
<gene>
    <name evidence="2" type="ORF">COX39_01350</name>
</gene>
<reference evidence="2 3" key="1">
    <citation type="submission" date="2017-09" db="EMBL/GenBank/DDBJ databases">
        <title>Depth-based differentiation of microbial function through sediment-hosted aquifers and enrichment of novel symbionts in the deep terrestrial subsurface.</title>
        <authorList>
            <person name="Probst A.J."/>
            <person name="Ladd B."/>
            <person name="Jarett J.K."/>
            <person name="Geller-Mcgrath D.E."/>
            <person name="Sieber C.M."/>
            <person name="Emerson J.B."/>
            <person name="Anantharaman K."/>
            <person name="Thomas B.C."/>
            <person name="Malmstrom R."/>
            <person name="Stieglmeier M."/>
            <person name="Klingl A."/>
            <person name="Woyke T."/>
            <person name="Ryan C.M."/>
            <person name="Banfield J.F."/>
        </authorList>
    </citation>
    <scope>NUCLEOTIDE SEQUENCE [LARGE SCALE GENOMIC DNA]</scope>
    <source>
        <strain evidence="2">CG23_combo_of_CG06-09_8_20_14_all_40_13</strain>
    </source>
</reference>
<dbReference type="Gene3D" id="3.30.70.1290">
    <property type="entry name" value="Transposase IS200-like"/>
    <property type="match status" value="1"/>
</dbReference>
<evidence type="ECO:0000313" key="2">
    <source>
        <dbReference type="EMBL" id="PIP21726.1"/>
    </source>
</evidence>
<dbReference type="InterPro" id="IPR036515">
    <property type="entry name" value="Transposase_17_sf"/>
</dbReference>
<name>A0A2G9YR49_9BACT</name>
<evidence type="ECO:0000259" key="1">
    <source>
        <dbReference type="SMART" id="SM01321"/>
    </source>
</evidence>
<organism evidence="2 3">
    <name type="scientific">Candidatus Nealsonbacteria bacterium CG23_combo_of_CG06-09_8_20_14_all_40_13</name>
    <dbReference type="NCBI Taxonomy" id="1974724"/>
    <lineage>
        <taxon>Bacteria</taxon>
        <taxon>Candidatus Nealsoniibacteriota</taxon>
    </lineage>
</organism>
<dbReference type="PANTHER" id="PTHR34322">
    <property type="entry name" value="TRANSPOSASE, Y1_TNP DOMAIN-CONTAINING"/>
    <property type="match status" value="1"/>
</dbReference>
<dbReference type="PANTHER" id="PTHR34322:SF2">
    <property type="entry name" value="TRANSPOSASE IS200-LIKE DOMAIN-CONTAINING PROTEIN"/>
    <property type="match status" value="1"/>
</dbReference>
<proteinExistence type="predicted"/>
<dbReference type="GO" id="GO:0004803">
    <property type="term" value="F:transposase activity"/>
    <property type="evidence" value="ECO:0007669"/>
    <property type="project" value="InterPro"/>
</dbReference>
<evidence type="ECO:0000313" key="3">
    <source>
        <dbReference type="Proteomes" id="UP000231567"/>
    </source>
</evidence>
<protein>
    <submittedName>
        <fullName evidence="2">Transposase</fullName>
    </submittedName>
</protein>
<dbReference type="InterPro" id="IPR002686">
    <property type="entry name" value="Transposase_17"/>
</dbReference>
<dbReference type="GO" id="GO:0006313">
    <property type="term" value="P:DNA transposition"/>
    <property type="evidence" value="ECO:0007669"/>
    <property type="project" value="InterPro"/>
</dbReference>